<protein>
    <submittedName>
        <fullName evidence="1">Uncharacterized protein</fullName>
    </submittedName>
</protein>
<evidence type="ECO:0000313" key="2">
    <source>
        <dbReference type="Proteomes" id="UP000285349"/>
    </source>
</evidence>
<dbReference type="RefSeq" id="WP_123515382.1">
    <property type="nucleotide sequence ID" value="NZ_MOBQ01000054.1"/>
</dbReference>
<gene>
    <name evidence="1" type="ORF">BK666_28305</name>
</gene>
<accession>A0A423JN72</accession>
<name>A0A423JN72_9PSED</name>
<dbReference type="OrthoDB" id="9152354at2"/>
<organism evidence="1 2">
    <name type="scientific">Pseudomonas frederiksbergensis</name>
    <dbReference type="NCBI Taxonomy" id="104087"/>
    <lineage>
        <taxon>Bacteria</taxon>
        <taxon>Pseudomonadati</taxon>
        <taxon>Pseudomonadota</taxon>
        <taxon>Gammaproteobacteria</taxon>
        <taxon>Pseudomonadales</taxon>
        <taxon>Pseudomonadaceae</taxon>
        <taxon>Pseudomonas</taxon>
    </lineage>
</organism>
<sequence>MEERIYEVLHGVPVNADYAVDATDLDAEDIPQSRIDDVMDLLGNKQGSEDNFLAAKLLASWGYQEGLFALNRYVDDLGSVAGLIIHRIYGYDDTYRFILLALTGYFASVSDKGEATRAREDIYNPISKIILFSNAASFEISDFFWLVEKKGFLEYVPALREHLIEIIDQSEVRRWKINDVIRLLSKVDHGFVSSFLQLKGKVVGDFNV</sequence>
<comment type="caution">
    <text evidence="1">The sequence shown here is derived from an EMBL/GenBank/DDBJ whole genome shotgun (WGS) entry which is preliminary data.</text>
</comment>
<evidence type="ECO:0000313" key="1">
    <source>
        <dbReference type="EMBL" id="RON39150.1"/>
    </source>
</evidence>
<reference evidence="1 2" key="1">
    <citation type="submission" date="2016-10" db="EMBL/GenBank/DDBJ databases">
        <title>Comparative genome analysis of multiple Pseudomonas spp. focuses on biocontrol and plant growth promoting traits.</title>
        <authorList>
            <person name="Tao X.-Y."/>
            <person name="Taylor C.G."/>
        </authorList>
    </citation>
    <scope>NUCLEOTIDE SEQUENCE [LARGE SCALE GENOMIC DNA]</scope>
    <source>
        <strain evidence="1 2">37A10</strain>
    </source>
</reference>
<dbReference type="AlphaFoldDB" id="A0A423JN72"/>
<proteinExistence type="predicted"/>
<dbReference type="Proteomes" id="UP000285349">
    <property type="component" value="Unassembled WGS sequence"/>
</dbReference>
<dbReference type="EMBL" id="MOBQ01000054">
    <property type="protein sequence ID" value="RON39150.1"/>
    <property type="molecule type" value="Genomic_DNA"/>
</dbReference>